<feature type="region of interest" description="Disordered" evidence="1">
    <location>
        <begin position="1243"/>
        <end position="1266"/>
    </location>
</feature>
<feature type="compositionally biased region" description="Basic and acidic residues" evidence="1">
    <location>
        <begin position="1243"/>
        <end position="1253"/>
    </location>
</feature>
<name>U6MSA3_9EIME</name>
<dbReference type="Proteomes" id="UP000030754">
    <property type="component" value="Unassembled WGS sequence"/>
</dbReference>
<sequence length="3004" mass="322749">MPHGTQGAGGASWGSSSLSCRTAALLAAARHGPFALQAKKAVKTLEAPSAHVRCSGLHKLKSLLLQFTHLHKERQVALELLLLALEHGTLSVAESEGENAAAMAVAFNREHQLPCAAFLQPPAAAAAVQPAAAAAAAAAEEQLRSACRSEALICLTDLIADGAIGPQQLIDLLHARLAAAETNRTALTISNRNNGDRNKASREELLPPQMQLLLVQRFLKLALQDKLVPASHQQYQQQLLVRLQQAAAVLRDTLIRISHFCPRVCLAAVEAVSCVLEEAAERSSGNGDESSSNSGRTLQSVPFMTFTTLLEPTLLTSLQLLLSCSSSSLTTCSLLPLAVNRLLRCVEVVGKAEMQEAAKQQHAQQQQHQPGQQNQSMVSDRLLHLSLSALTRVRDTEEFSCCVSAALRSAEMSSTMIAAFQSETKVSGTGEWLMLQQQQQARADRLLWECVCGLYTAREQLQNVTALLRQLLRCLNLFSPLRTPISAAAAFSSGGSSGDSNSSNYSRTCLSLGLWRVTCALVGWLLWSTAANEANSGELSLLLQATHRMLQLQPQFVRAPDDSSESCIARRTSECCASCLCTAEALRCICCFSPLVQLLVPLVTQQQLGGGAGGALLRQQLTDALQQTCTRLRALLSCAAAAAAADAVAATGTPAGEEEHCSCSRACGLSFDVTELFGLAGAVPLSSDAAAAMPLSLALWSFRVLDRGAAEQLLGAEVFAAATRPHLKNKLQLEVAQAAAGSQAGATAGQRQLLLHMMLDRDYSEDIHSTPFLLSLPSALLQQGPYTYVLACCFLAESLADRQQAFAAIGALVAAAPAAALQLLPALHFAALRLPTSPIVRTLLRWKIQGKHWPREQQPRPSPLLPDEFILFDGHAEFAAEALAAAGSALLAPSAAELPSVTAERRQLLQSLSKTFALSLQALASLGLHKTAVLPVYRALFDLLPVQKQQGQKIHKGTMQGQRPLSSDQWLCKSTNILGPSGKHDKICCFSSRQALNNAAAVVPCIRCCCCSLCCWCSTDPLGELASCMEVVPSHRLLSTNGMWFLLMRSLSRLAAFDELPYSKLTAAAPAAEAEQSQGDTREHQQPVVSPGKAGGEAVVVHDTDAAVSVPFILPQDATPLQQLLLAFCLQQLEAVCPRALLQFLPAMEQLVASYGVCPSQLQQRGASQQQQQWLLGRACGVTLCTLGRLCMRRFLETPKIMRVLRRKCQFLFNTLQAPRAALEGFVLVLFALSQDLAEQIEQHQQHEDERVHQLQQHKPTESGLPQELESQLQQQLLLLEEVAEAGSPFARSVALQAASLILGPLYVASAEAASGGILRTPAGEGASVRFACSEGLGGVVLHLPLRQLEIRGAASLLAAAMSKERIARGGVGNQTPGELLRQQQQHKLGTLLSRRASVDASDTSGYAHSERALLRLLLFSSPRPSGGSGCKTSEGRDLKELRAYTHFEIRDIARHLMTTEPLLLCLLPRVCEFFVQRFAAMLPAALAADGELLQLGHHLLQELELLLPRAAVEEQQAMDSRVTQPKGTPAAGPLCTNHCAGFGLRLSEFSVLASLLSALTAQQPALIPAIFSFFSQRLNSSAAAPPPPWLSSCLLLALAPVHATSADVSELWTEFPEGEDGAEVFSTLLQGFRGQTGAQPSATEIQQCLCGTGTEAGNDLRCAARCIFLAAHAQLHSGDPVLLGSCLRALMAALGIFTELSSSCESATPASSADGKYVGVTAALAVAIAEVSRVTHLQTPDPTYFYAQLLELYKVLERVALSCAGPQSSQWNALLALGSLLPIVVEAGVLPLDEALYFMQRLEEFLGQALPDPSTLAFAGLAHLTQSLLPLLLLLQRPRRKRSGRIQQQVTELQRLLLHFEDVVLRALATPAVGAVSQLSRAFTAAALIGAPFVLQPPTHAAAAQRSAGASSLTWPSFALCGPDMSQGNTTNQHPQEWQQQMRHQQGKQQDAFGAALDRLINWLSGNSANASVVSFGNTHASQPARGQKNRFPDLAGSMVLSLLYMQLTSHTAEGSLASLPEKSLTRLALQHLLQIREGQELLFPEGISSSGACLPDTVGGTPAPKSAAANVEFSAFQELSELQRHEEAAANDVGEAFGWIGLLGSRGCQREASGASGLPVPHCTCLLEALSYRGIPAFSELQLSRRLALLFSRSLEATVASLSELAASKGGGLRQQQTAGASPDNAKTESHSRFHQLLRQLQSCSSLQLGVLRFCCRHCDRLPQLAALFIRFAYAGFGVAAASAQCQQQQQHCHSQRRFTSAMTCYFFALLPAAAGSLSPRDVTSLVGSVLLRGLMPPSREPFLWCSALNALRRIFQSARRSVCCSGRETQQRKRWELQQQQRQQKRRRFSLVESETPLYVFPSVSYKLCFFRELQQLMLLWVIPLLTNTAVMNSSQRPAASSAATPQRYYAEGLAESQSATLVAAAAAARAVPFAVWGTAAEALVAFLELRKDCQLVQDSLNGEDVASLPTAELRSRRRQHFELQKEEEFRQLRRQLCLLPAHVVVHLVISGAAPLEILHEKRKMLLNEGDKFGENRFVLPVEQDNAAGAGVPPCRQLPGAEKANIKPVKGEDHLAAEVAAFSHACSWLPIKDQLEFLEAFACSSSSSKASDGVTVSAVRCFLGLVTLAAHMVAPHSAAFVLPNVTGAEKFLTAGRGFRGSGHVAHCPVGVAAQSDCAYVLLRNSGVSELSLCGEFAAFPSACYDVAEREDSLFTPVAETGFMYTSQHGIKHLLLLHHLWLCSTARGTASQQCCCCSLSCFSGKRQLPQLVAGAAGGMTSAASQCLEPLLLIPAAFSGARGFYCLNFAPNLYYLSSLISQPFQQSSGLLTPGKPPSAHTESGTAGQCKVDASALCSELAAQCDTTELWQKKAMYGEECHEEILLERRDAVLVQAHFPSSLMVQITSFSNGIQGQVRTQSDSEATAEKLLAAAEALAPTVVRLLYEEARRRGRIPLADSSQTIDSGNSTNSVAERIRLLAIRLQRLLGEIQSAGGTRVCTSH</sequence>
<reference evidence="2" key="1">
    <citation type="submission" date="2013-10" db="EMBL/GenBank/DDBJ databases">
        <title>Genomic analysis of the causative agents of coccidiosis in chickens.</title>
        <authorList>
            <person name="Reid A.J."/>
            <person name="Blake D."/>
            <person name="Billington K."/>
            <person name="Browne H."/>
            <person name="Dunn M."/>
            <person name="Hung S."/>
            <person name="Kawahara F."/>
            <person name="Miranda-Saavedra D."/>
            <person name="Mourier T."/>
            <person name="Nagra H."/>
            <person name="Otto T.D."/>
            <person name="Rawlings N."/>
            <person name="Sanchez A."/>
            <person name="Sanders M."/>
            <person name="Subramaniam C."/>
            <person name="Tay Y."/>
            <person name="Dear P."/>
            <person name="Doerig C."/>
            <person name="Gruber A."/>
            <person name="Parkinson J."/>
            <person name="Shirley M."/>
            <person name="Wan K.L."/>
            <person name="Berriman M."/>
            <person name="Tomley F."/>
            <person name="Pain A."/>
        </authorList>
    </citation>
    <scope>NUCLEOTIDE SEQUENCE [LARGE SCALE GENOMIC DNA]</scope>
    <source>
        <strain evidence="2">Houghton</strain>
    </source>
</reference>
<protein>
    <submittedName>
        <fullName evidence="2">Uncharacterized protein</fullName>
    </submittedName>
</protein>
<dbReference type="EMBL" id="HG724033">
    <property type="protein sequence ID" value="CDJ67062.1"/>
    <property type="molecule type" value="Genomic_DNA"/>
</dbReference>
<reference evidence="2" key="2">
    <citation type="submission" date="2013-10" db="EMBL/GenBank/DDBJ databases">
        <authorList>
            <person name="Aslett M."/>
        </authorList>
    </citation>
    <scope>NUCLEOTIDE SEQUENCE [LARGE SCALE GENOMIC DNA]</scope>
    <source>
        <strain evidence="2">Houghton</strain>
    </source>
</reference>
<evidence type="ECO:0000313" key="2">
    <source>
        <dbReference type="EMBL" id="CDJ67062.1"/>
    </source>
</evidence>
<organism evidence="2 3">
    <name type="scientific">Eimeria necatrix</name>
    <dbReference type="NCBI Taxonomy" id="51315"/>
    <lineage>
        <taxon>Eukaryota</taxon>
        <taxon>Sar</taxon>
        <taxon>Alveolata</taxon>
        <taxon>Apicomplexa</taxon>
        <taxon>Conoidasida</taxon>
        <taxon>Coccidia</taxon>
        <taxon>Eucoccidiorida</taxon>
        <taxon>Eimeriorina</taxon>
        <taxon>Eimeriidae</taxon>
        <taxon>Eimeria</taxon>
    </lineage>
</organism>
<keyword evidence="3" id="KW-1185">Reference proteome</keyword>
<dbReference type="GeneID" id="25473313"/>
<evidence type="ECO:0000313" key="3">
    <source>
        <dbReference type="Proteomes" id="UP000030754"/>
    </source>
</evidence>
<dbReference type="PANTHER" id="PTHR48126:SF1">
    <property type="entry name" value="PROTEIN PFC0760C-LIKE"/>
    <property type="match status" value="1"/>
</dbReference>
<evidence type="ECO:0000256" key="1">
    <source>
        <dbReference type="SAM" id="MobiDB-lite"/>
    </source>
</evidence>
<proteinExistence type="predicted"/>
<accession>U6MSA3</accession>
<dbReference type="RefSeq" id="XP_013435529.1">
    <property type="nucleotide sequence ID" value="XM_013580075.1"/>
</dbReference>
<dbReference type="PANTHER" id="PTHR48126">
    <property type="entry name" value="RE24507P"/>
    <property type="match status" value="1"/>
</dbReference>
<dbReference type="OrthoDB" id="346733at2759"/>
<gene>
    <name evidence="2" type="ORF">ENH_00031480</name>
</gene>
<dbReference type="VEuPathDB" id="ToxoDB:ENH_00031480"/>